<accession>V4HAB6</accession>
<dbReference type="Proteomes" id="UP000017840">
    <property type="component" value="Unassembled WGS sequence"/>
</dbReference>
<protein>
    <submittedName>
        <fullName evidence="2">Uncharacterized protein</fullName>
    </submittedName>
</protein>
<evidence type="ECO:0000313" key="2">
    <source>
        <dbReference type="EMBL" id="ESP86993.1"/>
    </source>
</evidence>
<comment type="caution">
    <text evidence="2">The sequence shown here is derived from an EMBL/GenBank/DDBJ whole genome shotgun (WGS) entry which is preliminary data.</text>
</comment>
<gene>
    <name evidence="2" type="ORF">K933_15777</name>
</gene>
<organism evidence="2 3">
    <name type="scientific">Candidatus Halobonum tyrrellensis G22</name>
    <dbReference type="NCBI Taxonomy" id="1324957"/>
    <lineage>
        <taxon>Archaea</taxon>
        <taxon>Methanobacteriati</taxon>
        <taxon>Methanobacteriota</taxon>
        <taxon>Stenosarchaea group</taxon>
        <taxon>Halobacteria</taxon>
        <taxon>Halobacteriales</taxon>
        <taxon>Haloferacaceae</taxon>
        <taxon>Candidatus Halobonum</taxon>
    </lineage>
</organism>
<proteinExistence type="predicted"/>
<feature type="compositionally biased region" description="Polar residues" evidence="1">
    <location>
        <begin position="83"/>
        <end position="93"/>
    </location>
</feature>
<reference evidence="2 3" key="1">
    <citation type="journal article" date="2013" name="Genome Announc.">
        <title>Draft Genome Sequence of 'Candidatus Halobonum tyrrellensis' Strain G22, Isolated from the Hypersaline Waters of Lake Tyrrell, Australia.</title>
        <authorList>
            <person name="Ugalde J.A."/>
            <person name="Narasingarao P."/>
            <person name="Kuo S."/>
            <person name="Podell S."/>
            <person name="Allen E.E."/>
        </authorList>
    </citation>
    <scope>NUCLEOTIDE SEQUENCE [LARGE SCALE GENOMIC DNA]</scope>
    <source>
        <strain evidence="2 3">G22</strain>
    </source>
</reference>
<feature type="region of interest" description="Disordered" evidence="1">
    <location>
        <begin position="49"/>
        <end position="93"/>
    </location>
</feature>
<keyword evidence="3" id="KW-1185">Reference proteome</keyword>
<dbReference type="AlphaFoldDB" id="V4HAB6"/>
<dbReference type="EMBL" id="ASGZ01000064">
    <property type="protein sequence ID" value="ESP86993.1"/>
    <property type="molecule type" value="Genomic_DNA"/>
</dbReference>
<name>V4HAB6_9EURY</name>
<evidence type="ECO:0000256" key="1">
    <source>
        <dbReference type="SAM" id="MobiDB-lite"/>
    </source>
</evidence>
<dbReference type="STRING" id="1324957.K933_15777"/>
<sequence length="93" mass="9747">MVRAVCGACGERRDVTRVVVVDENRSLGHEPVRVELDGGRSVEPLASAIGHTHLRGSHGGPTGTWWSATRPGRTVGPPRSSPIAVTSPNPSTS</sequence>
<evidence type="ECO:0000313" key="3">
    <source>
        <dbReference type="Proteomes" id="UP000017840"/>
    </source>
</evidence>